<keyword evidence="2" id="KW-0472">Membrane</keyword>
<dbReference type="GO" id="GO:0015628">
    <property type="term" value="P:protein secretion by the type II secretion system"/>
    <property type="evidence" value="ECO:0007669"/>
    <property type="project" value="InterPro"/>
</dbReference>
<sequence length="149" mass="16517">MKARLRESWQQLSRRDRQLCGALAAFLLVVFCGYGLWLPAQQRLETAHALFLKNVALADEAQRARPASAAQDPDQPFASRLSESAADSGLSVEQFELEAGVVRITLSGDAVAVLGWLDRIERQGARFESLSLEKRDTSLQARLQINHPT</sequence>
<evidence type="ECO:0000313" key="3">
    <source>
        <dbReference type="EMBL" id="SEE31895.1"/>
    </source>
</evidence>
<reference evidence="3" key="1">
    <citation type="submission" date="2016-10" db="EMBL/GenBank/DDBJ databases">
        <authorList>
            <person name="Varghese N."/>
            <person name="Submissions S."/>
        </authorList>
    </citation>
    <scope>NUCLEOTIDE SEQUENCE [LARGE SCALE GENOMIC DNA]</scope>
    <source>
        <strain evidence="3">LMG 25555</strain>
    </source>
</reference>
<evidence type="ECO:0000256" key="2">
    <source>
        <dbReference type="SAM" id="Phobius"/>
    </source>
</evidence>
<feature type="transmembrane region" description="Helical" evidence="2">
    <location>
        <begin position="20"/>
        <end position="38"/>
    </location>
</feature>
<organism evidence="3 4">
    <name type="scientific">Pseudomonas deceptionensis</name>
    <dbReference type="NCBI Taxonomy" id="882211"/>
    <lineage>
        <taxon>Bacteria</taxon>
        <taxon>Pseudomonadati</taxon>
        <taxon>Pseudomonadota</taxon>
        <taxon>Gammaproteobacteria</taxon>
        <taxon>Pseudomonadales</taxon>
        <taxon>Pseudomonadaceae</taxon>
        <taxon>Pseudomonas</taxon>
    </lineage>
</organism>
<dbReference type="RefSeq" id="WP_053069560.1">
    <property type="nucleotide sequence ID" value="NZ_FNUD01000002.1"/>
</dbReference>
<evidence type="ECO:0000313" key="4">
    <source>
        <dbReference type="Proteomes" id="UP000183613"/>
    </source>
</evidence>
<dbReference type="OrthoDB" id="7029255at2"/>
<dbReference type="Proteomes" id="UP000183613">
    <property type="component" value="Unassembled WGS sequence"/>
</dbReference>
<accession>A0A1H5HVJ1</accession>
<dbReference type="InterPro" id="IPR007690">
    <property type="entry name" value="T2SS_GspM"/>
</dbReference>
<dbReference type="GO" id="GO:0015627">
    <property type="term" value="C:type II protein secretion system complex"/>
    <property type="evidence" value="ECO:0007669"/>
    <property type="project" value="InterPro"/>
</dbReference>
<dbReference type="AlphaFoldDB" id="A0A1H5HVJ1"/>
<evidence type="ECO:0000256" key="1">
    <source>
        <dbReference type="SAM" id="MobiDB-lite"/>
    </source>
</evidence>
<keyword evidence="2" id="KW-0812">Transmembrane</keyword>
<name>A0A1H5HVJ1_PSEDM</name>
<comment type="caution">
    <text evidence="3">The sequence shown here is derived from an EMBL/GenBank/DDBJ whole genome shotgun (WGS) entry which is preliminary data.</text>
</comment>
<dbReference type="EMBL" id="FNUD01000002">
    <property type="protein sequence ID" value="SEE31895.1"/>
    <property type="molecule type" value="Genomic_DNA"/>
</dbReference>
<keyword evidence="2" id="KW-1133">Transmembrane helix</keyword>
<proteinExistence type="predicted"/>
<dbReference type="Pfam" id="PF04612">
    <property type="entry name" value="T2SSM"/>
    <property type="match status" value="1"/>
</dbReference>
<feature type="region of interest" description="Disordered" evidence="1">
    <location>
        <begin position="63"/>
        <end position="82"/>
    </location>
</feature>
<protein>
    <submittedName>
        <fullName evidence="3">General secretion pathway protein M</fullName>
    </submittedName>
</protein>
<gene>
    <name evidence="3" type="ORF">SAMN04489800_0486</name>
</gene>
<keyword evidence="4" id="KW-1185">Reference proteome</keyword>